<evidence type="ECO:0000313" key="2">
    <source>
        <dbReference type="Proteomes" id="UP000823775"/>
    </source>
</evidence>
<gene>
    <name evidence="1" type="ORF">HAX54_019272</name>
</gene>
<name>A0ABS8S1N5_DATST</name>
<comment type="caution">
    <text evidence="1">The sequence shown here is derived from an EMBL/GenBank/DDBJ whole genome shotgun (WGS) entry which is preliminary data.</text>
</comment>
<dbReference type="EMBL" id="JACEIK010000234">
    <property type="protein sequence ID" value="MCD7453015.1"/>
    <property type="molecule type" value="Genomic_DNA"/>
</dbReference>
<keyword evidence="2" id="KW-1185">Reference proteome</keyword>
<organism evidence="1 2">
    <name type="scientific">Datura stramonium</name>
    <name type="common">Jimsonweed</name>
    <name type="synonym">Common thornapple</name>
    <dbReference type="NCBI Taxonomy" id="4076"/>
    <lineage>
        <taxon>Eukaryota</taxon>
        <taxon>Viridiplantae</taxon>
        <taxon>Streptophyta</taxon>
        <taxon>Embryophyta</taxon>
        <taxon>Tracheophyta</taxon>
        <taxon>Spermatophyta</taxon>
        <taxon>Magnoliopsida</taxon>
        <taxon>eudicotyledons</taxon>
        <taxon>Gunneridae</taxon>
        <taxon>Pentapetalae</taxon>
        <taxon>asterids</taxon>
        <taxon>lamiids</taxon>
        <taxon>Solanales</taxon>
        <taxon>Solanaceae</taxon>
        <taxon>Solanoideae</taxon>
        <taxon>Datureae</taxon>
        <taxon>Datura</taxon>
    </lineage>
</organism>
<evidence type="ECO:0000313" key="1">
    <source>
        <dbReference type="EMBL" id="MCD7453015.1"/>
    </source>
</evidence>
<reference evidence="1 2" key="1">
    <citation type="journal article" date="2021" name="BMC Genomics">
        <title>Datura genome reveals duplications of psychoactive alkaloid biosynthetic genes and high mutation rate following tissue culture.</title>
        <authorList>
            <person name="Rajewski A."/>
            <person name="Carter-House D."/>
            <person name="Stajich J."/>
            <person name="Litt A."/>
        </authorList>
    </citation>
    <scope>NUCLEOTIDE SEQUENCE [LARGE SCALE GENOMIC DNA]</scope>
    <source>
        <strain evidence="1">AR-01</strain>
    </source>
</reference>
<sequence length="107" mass="11656">MRSSAASWALRTLEKEEVPGPSEGLSVENGFRLFLMEVTLLAGTSSARAFPAHLQELEAILLVGNYFVTVERFLEVGGDVRLPRFTVESKMSLGSFSPSSRSITFSG</sequence>
<accession>A0ABS8S1N5</accession>
<proteinExistence type="predicted"/>
<protein>
    <submittedName>
        <fullName evidence="1">Uncharacterized protein</fullName>
    </submittedName>
</protein>
<dbReference type="Proteomes" id="UP000823775">
    <property type="component" value="Unassembled WGS sequence"/>
</dbReference>